<sequence length="73" mass="7752">MAGGKFTAEAAPALPKRYAITRARSAANLCLVFSTCSHSFISKVPLQQTVSVSGLTFLAVSIEILAVRREIKG</sequence>
<reference evidence="1" key="1">
    <citation type="submission" date="2023-05" db="EMBL/GenBank/DDBJ databases">
        <title>Nepenthes gracilis genome sequencing.</title>
        <authorList>
            <person name="Fukushima K."/>
        </authorList>
    </citation>
    <scope>NUCLEOTIDE SEQUENCE</scope>
    <source>
        <strain evidence="1">SING2019-196</strain>
    </source>
</reference>
<evidence type="ECO:0000313" key="2">
    <source>
        <dbReference type="Proteomes" id="UP001279734"/>
    </source>
</evidence>
<keyword evidence="2" id="KW-1185">Reference proteome</keyword>
<proteinExistence type="predicted"/>
<dbReference type="Proteomes" id="UP001279734">
    <property type="component" value="Unassembled WGS sequence"/>
</dbReference>
<accession>A0AAD3P6I8</accession>
<protein>
    <submittedName>
        <fullName evidence="1">Uncharacterized protein</fullName>
    </submittedName>
</protein>
<gene>
    <name evidence="1" type="ORF">Nepgr_002573</name>
</gene>
<comment type="caution">
    <text evidence="1">The sequence shown here is derived from an EMBL/GenBank/DDBJ whole genome shotgun (WGS) entry which is preliminary data.</text>
</comment>
<evidence type="ECO:0000313" key="1">
    <source>
        <dbReference type="EMBL" id="GMH00734.1"/>
    </source>
</evidence>
<organism evidence="1 2">
    <name type="scientific">Nepenthes gracilis</name>
    <name type="common">Slender pitcher plant</name>
    <dbReference type="NCBI Taxonomy" id="150966"/>
    <lineage>
        <taxon>Eukaryota</taxon>
        <taxon>Viridiplantae</taxon>
        <taxon>Streptophyta</taxon>
        <taxon>Embryophyta</taxon>
        <taxon>Tracheophyta</taxon>
        <taxon>Spermatophyta</taxon>
        <taxon>Magnoliopsida</taxon>
        <taxon>eudicotyledons</taxon>
        <taxon>Gunneridae</taxon>
        <taxon>Pentapetalae</taxon>
        <taxon>Caryophyllales</taxon>
        <taxon>Nepenthaceae</taxon>
        <taxon>Nepenthes</taxon>
    </lineage>
</organism>
<dbReference type="AlphaFoldDB" id="A0AAD3P6I8"/>
<name>A0AAD3P6I8_NEPGR</name>
<dbReference type="EMBL" id="BSYO01000002">
    <property type="protein sequence ID" value="GMH00734.1"/>
    <property type="molecule type" value="Genomic_DNA"/>
</dbReference>